<organism evidence="1 3">
    <name type="scientific">Prunus armeniaca</name>
    <name type="common">Apricot</name>
    <name type="synonym">Armeniaca vulgaris</name>
    <dbReference type="NCBI Taxonomy" id="36596"/>
    <lineage>
        <taxon>Eukaryota</taxon>
        <taxon>Viridiplantae</taxon>
        <taxon>Streptophyta</taxon>
        <taxon>Embryophyta</taxon>
        <taxon>Tracheophyta</taxon>
        <taxon>Spermatophyta</taxon>
        <taxon>Magnoliopsida</taxon>
        <taxon>eudicotyledons</taxon>
        <taxon>Gunneridae</taxon>
        <taxon>Pentapetalae</taxon>
        <taxon>rosids</taxon>
        <taxon>fabids</taxon>
        <taxon>Rosales</taxon>
        <taxon>Rosaceae</taxon>
        <taxon>Amygdaloideae</taxon>
        <taxon>Amygdaleae</taxon>
        <taxon>Prunus</taxon>
    </lineage>
</organism>
<protein>
    <submittedName>
        <fullName evidence="1">Uncharacterized protein</fullName>
    </submittedName>
</protein>
<dbReference type="Proteomes" id="UP000507222">
    <property type="component" value="Unassembled WGS sequence"/>
</dbReference>
<accession>A0A6J5VFQ1</accession>
<dbReference type="EMBL" id="CAEKKB010000007">
    <property type="protein sequence ID" value="CAB4318282.1"/>
    <property type="molecule type" value="Genomic_DNA"/>
</dbReference>
<name>A0A6J5VFQ1_PRUAR</name>
<evidence type="ECO:0000313" key="2">
    <source>
        <dbReference type="EMBL" id="CAB4318282.1"/>
    </source>
</evidence>
<dbReference type="EMBL" id="CAEKDK010000007">
    <property type="protein sequence ID" value="CAB4287909.1"/>
    <property type="molecule type" value="Genomic_DNA"/>
</dbReference>
<evidence type="ECO:0000313" key="4">
    <source>
        <dbReference type="Proteomes" id="UP000507245"/>
    </source>
</evidence>
<evidence type="ECO:0000313" key="1">
    <source>
        <dbReference type="EMBL" id="CAB4287909.1"/>
    </source>
</evidence>
<reference evidence="4" key="1">
    <citation type="journal article" date="2020" name="Genome Biol.">
        <title>Gamete binning: chromosome-level and haplotype-resolved genome assembly enabled by high-throughput single-cell sequencing of gamete genomes.</title>
        <authorList>
            <person name="Campoy J.A."/>
            <person name="Sun H."/>
            <person name="Goel M."/>
            <person name="Jiao W.-B."/>
            <person name="Folz-Donahue K."/>
            <person name="Wang N."/>
            <person name="Rubio M."/>
            <person name="Liu C."/>
            <person name="Kukat C."/>
            <person name="Ruiz D."/>
            <person name="Huettel B."/>
            <person name="Schneeberger K."/>
        </authorList>
    </citation>
    <scope>NUCLEOTIDE SEQUENCE [LARGE SCALE GENOMIC DNA]</scope>
    <source>
        <strain evidence="4">cv. Rojo Pasion</strain>
    </source>
</reference>
<proteinExistence type="predicted"/>
<keyword evidence="4" id="KW-1185">Reference proteome</keyword>
<reference evidence="1 3" key="2">
    <citation type="submission" date="2020-05" db="EMBL/GenBank/DDBJ databases">
        <authorList>
            <person name="Campoy J."/>
            <person name="Schneeberger K."/>
            <person name="Spophaly S."/>
        </authorList>
    </citation>
    <scope>NUCLEOTIDE SEQUENCE [LARGE SCALE GENOMIC DNA]</scope>
    <source>
        <strain evidence="1">PruArmRojPasFocal</strain>
    </source>
</reference>
<dbReference type="Proteomes" id="UP000507245">
    <property type="component" value="Unassembled WGS sequence"/>
</dbReference>
<dbReference type="AlphaFoldDB" id="A0A6J5VFQ1"/>
<gene>
    <name evidence="1" type="ORF">CURHAP_LOCUS45931</name>
    <name evidence="2" type="ORF">ORAREDHAP_LOCUS45279</name>
</gene>
<evidence type="ECO:0000313" key="3">
    <source>
        <dbReference type="Proteomes" id="UP000507222"/>
    </source>
</evidence>
<sequence>MRKVVVVFFVVYCTLRERGECRKEEKEGSGFEGLIRCFAGLGKQNVVGRSVGRERRVGFDHVVEERDGVIEGGD</sequence>